<evidence type="ECO:0000313" key="2">
    <source>
        <dbReference type="Proteomes" id="UP001234178"/>
    </source>
</evidence>
<dbReference type="EMBL" id="JAOYFB010000003">
    <property type="protein sequence ID" value="KAK4009291.1"/>
    <property type="molecule type" value="Genomic_DNA"/>
</dbReference>
<keyword evidence="2" id="KW-1185">Reference proteome</keyword>
<evidence type="ECO:0000313" key="1">
    <source>
        <dbReference type="EMBL" id="KAK4009291.1"/>
    </source>
</evidence>
<organism evidence="1 2">
    <name type="scientific">Daphnia magna</name>
    <dbReference type="NCBI Taxonomy" id="35525"/>
    <lineage>
        <taxon>Eukaryota</taxon>
        <taxon>Metazoa</taxon>
        <taxon>Ecdysozoa</taxon>
        <taxon>Arthropoda</taxon>
        <taxon>Crustacea</taxon>
        <taxon>Branchiopoda</taxon>
        <taxon>Diplostraca</taxon>
        <taxon>Cladocera</taxon>
        <taxon>Anomopoda</taxon>
        <taxon>Daphniidae</taxon>
        <taxon>Daphnia</taxon>
    </lineage>
</organism>
<reference evidence="1 2" key="1">
    <citation type="journal article" date="2023" name="Nucleic Acids Res.">
        <title>The hologenome of Daphnia magna reveals possible DNA methylation and microbiome-mediated evolution of the host genome.</title>
        <authorList>
            <person name="Chaturvedi A."/>
            <person name="Li X."/>
            <person name="Dhandapani V."/>
            <person name="Marshall H."/>
            <person name="Kissane S."/>
            <person name="Cuenca-Cambronero M."/>
            <person name="Asole G."/>
            <person name="Calvet F."/>
            <person name="Ruiz-Romero M."/>
            <person name="Marangio P."/>
            <person name="Guigo R."/>
            <person name="Rago D."/>
            <person name="Mirbahai L."/>
            <person name="Eastwood N."/>
            <person name="Colbourne J.K."/>
            <person name="Zhou J."/>
            <person name="Mallon E."/>
            <person name="Orsini L."/>
        </authorList>
    </citation>
    <scope>NUCLEOTIDE SEQUENCE [LARGE SCALE GENOMIC DNA]</scope>
    <source>
        <strain evidence="1">LRV0_1</strain>
    </source>
</reference>
<protein>
    <submittedName>
        <fullName evidence="1">Uncharacterized protein</fullName>
    </submittedName>
</protein>
<name>A0ABQ9Z8T1_9CRUS</name>
<comment type="caution">
    <text evidence="1">The sequence shown here is derived from an EMBL/GenBank/DDBJ whole genome shotgun (WGS) entry which is preliminary data.</text>
</comment>
<dbReference type="Proteomes" id="UP001234178">
    <property type="component" value="Unassembled WGS sequence"/>
</dbReference>
<accession>A0ABQ9Z8T1</accession>
<proteinExistence type="predicted"/>
<sequence>MLNSPLVVANSASKLWDYSDWLSPSPHPIAPPPLLLVVPELSSAMPVLGCSSAISANKF</sequence>
<gene>
    <name evidence="1" type="ORF">OUZ56_018407</name>
</gene>